<dbReference type="InterPro" id="IPR013320">
    <property type="entry name" value="ConA-like_dom_sf"/>
</dbReference>
<organism evidence="1 2">
    <name type="scientific">Thalassiosira oceanica</name>
    <name type="common">Marine diatom</name>
    <dbReference type="NCBI Taxonomy" id="159749"/>
    <lineage>
        <taxon>Eukaryota</taxon>
        <taxon>Sar</taxon>
        <taxon>Stramenopiles</taxon>
        <taxon>Ochrophyta</taxon>
        <taxon>Bacillariophyta</taxon>
        <taxon>Coscinodiscophyceae</taxon>
        <taxon>Thalassiosirophycidae</taxon>
        <taxon>Thalassiosirales</taxon>
        <taxon>Thalassiosiraceae</taxon>
        <taxon>Thalassiosira</taxon>
    </lineage>
</organism>
<dbReference type="AlphaFoldDB" id="K0RWV0"/>
<evidence type="ECO:0000313" key="1">
    <source>
        <dbReference type="EMBL" id="EJK58218.1"/>
    </source>
</evidence>
<dbReference type="Gene3D" id="2.60.120.920">
    <property type="match status" value="1"/>
</dbReference>
<accession>K0RWV0</accession>
<keyword evidence="2" id="KW-1185">Reference proteome</keyword>
<protein>
    <submittedName>
        <fullName evidence="1">Uncharacterized protein</fullName>
    </submittedName>
</protein>
<dbReference type="EMBL" id="AGNL01025869">
    <property type="protein sequence ID" value="EJK58218.1"/>
    <property type="molecule type" value="Genomic_DNA"/>
</dbReference>
<proteinExistence type="predicted"/>
<name>K0RWV0_THAOC</name>
<sequence>NTSSAWAKQRRSHEVLPVVTEVVVTTAVDLSRVDTSIVTVIFSFLGTSRELLNLALTCKSFGWRQTVSTLKWSLVEEVARQAVCSRATDDEMGCLPRYGRGTATWLSILHRCEHLLLFDVLLGGYIEHRNGDKTAVCATGDIKFSTALSSSYVMSSGAHYAEFLITGRPSIGIVRPMPDLDANAYQEDFTFIWGDPGLRPDFRAQRSDEWGNSEVHACDFDCVDGNMSWTDWCNDQIDDEWEGMESCHSGDAVGMLLNLDEGTLTVYKNNRRLGVMKDGLSGPYCWFVSLVKSQTVTGAVSIKRGALPSSD</sequence>
<dbReference type="OrthoDB" id="195558at2759"/>
<reference evidence="1 2" key="1">
    <citation type="journal article" date="2012" name="Genome Biol.">
        <title>Genome and low-iron response of an oceanic diatom adapted to chronic iron limitation.</title>
        <authorList>
            <person name="Lommer M."/>
            <person name="Specht M."/>
            <person name="Roy A.S."/>
            <person name="Kraemer L."/>
            <person name="Andreson R."/>
            <person name="Gutowska M.A."/>
            <person name="Wolf J."/>
            <person name="Bergner S.V."/>
            <person name="Schilhabel M.B."/>
            <person name="Klostermeier U.C."/>
            <person name="Beiko R.G."/>
            <person name="Rosenstiel P."/>
            <person name="Hippler M."/>
            <person name="Laroche J."/>
        </authorList>
    </citation>
    <scope>NUCLEOTIDE SEQUENCE [LARGE SCALE GENOMIC DNA]</scope>
    <source>
        <strain evidence="1 2">CCMP1005</strain>
    </source>
</reference>
<dbReference type="SUPFAM" id="SSF49899">
    <property type="entry name" value="Concanavalin A-like lectins/glucanases"/>
    <property type="match status" value="1"/>
</dbReference>
<evidence type="ECO:0000313" key="2">
    <source>
        <dbReference type="Proteomes" id="UP000266841"/>
    </source>
</evidence>
<comment type="caution">
    <text evidence="1">The sequence shown here is derived from an EMBL/GenBank/DDBJ whole genome shotgun (WGS) entry which is preliminary data.</text>
</comment>
<feature type="non-terminal residue" evidence="1">
    <location>
        <position position="1"/>
    </location>
</feature>
<gene>
    <name evidence="1" type="ORF">THAOC_21676</name>
</gene>
<dbReference type="Proteomes" id="UP000266841">
    <property type="component" value="Unassembled WGS sequence"/>
</dbReference>
<dbReference type="InterPro" id="IPR043136">
    <property type="entry name" value="B30.2/SPRY_sf"/>
</dbReference>